<dbReference type="PANTHER" id="PTHR38926:SF72">
    <property type="entry name" value="IM:7136021-RELATED"/>
    <property type="match status" value="1"/>
</dbReference>
<name>A0AAD7NKY3_9AGAR</name>
<feature type="domain" description="F-box" evidence="1">
    <location>
        <begin position="41"/>
        <end position="91"/>
    </location>
</feature>
<comment type="caution">
    <text evidence="2">The sequence shown here is derived from an EMBL/GenBank/DDBJ whole genome shotgun (WGS) entry which is preliminary data.</text>
</comment>
<evidence type="ECO:0000259" key="1">
    <source>
        <dbReference type="Pfam" id="PF12937"/>
    </source>
</evidence>
<reference evidence="2" key="1">
    <citation type="submission" date="2023-03" db="EMBL/GenBank/DDBJ databases">
        <title>Massive genome expansion in bonnet fungi (Mycena s.s.) driven by repeated elements and novel gene families across ecological guilds.</title>
        <authorList>
            <consortium name="Lawrence Berkeley National Laboratory"/>
            <person name="Harder C.B."/>
            <person name="Miyauchi S."/>
            <person name="Viragh M."/>
            <person name="Kuo A."/>
            <person name="Thoen E."/>
            <person name="Andreopoulos B."/>
            <person name="Lu D."/>
            <person name="Skrede I."/>
            <person name="Drula E."/>
            <person name="Henrissat B."/>
            <person name="Morin E."/>
            <person name="Kohler A."/>
            <person name="Barry K."/>
            <person name="LaButti K."/>
            <person name="Morin E."/>
            <person name="Salamov A."/>
            <person name="Lipzen A."/>
            <person name="Mereny Z."/>
            <person name="Hegedus B."/>
            <person name="Baldrian P."/>
            <person name="Stursova M."/>
            <person name="Weitz H."/>
            <person name="Taylor A."/>
            <person name="Grigoriev I.V."/>
            <person name="Nagy L.G."/>
            <person name="Martin F."/>
            <person name="Kauserud H."/>
        </authorList>
    </citation>
    <scope>NUCLEOTIDE SEQUENCE</scope>
    <source>
        <strain evidence="2">CBHHK182m</strain>
    </source>
</reference>
<dbReference type="InterPro" id="IPR036047">
    <property type="entry name" value="F-box-like_dom_sf"/>
</dbReference>
<proteinExistence type="predicted"/>
<gene>
    <name evidence="2" type="ORF">B0H16DRAFT_1523103</name>
</gene>
<sequence>MRPQTDPEISARRVALDAEIRCLHERLALLKRERNTLAPLSTLPNELLVKIFHFYVLATAADFRAKGTVISVCRHWCQVFRAAPTLWSHIVMYWNPEQSFPLEISRSGAMPLTIRVPNFSSTSHSSLILPHVARIQSLDLRGPRQVLDFVQSMAALAFPLLESLTINFYDYTVGNEEEIDARLSLERLDERLPRLSELSLFGIYANWASLPPLHSLSLTRSLRSGAILNPITLDDLLAVLESSPALHYLYLCAILTGAIPEKHAPIPVQSLGHLDLRENLVYCQYLLTVLAFPPSTRLTLHSPNILNGADIRAILIPIHRHLRAPGAPRATTVMLRTRDDFHDPEEEDTYFQIAVYAGPPPPKGDEGHLFVIRTNPTSAHALRQILCKVLKALPTEMVSHLDGRNARLSCKTWSTALALLPVLEHGRGHVSAIEEHFQQSSLQPGHRLTMDCYINGEGKLAVAVVI</sequence>
<keyword evidence="3" id="KW-1185">Reference proteome</keyword>
<dbReference type="InterPro" id="IPR032675">
    <property type="entry name" value="LRR_dom_sf"/>
</dbReference>
<protein>
    <recommendedName>
        <fullName evidence="1">F-box domain-containing protein</fullName>
    </recommendedName>
</protein>
<dbReference type="SUPFAM" id="SSF81383">
    <property type="entry name" value="F-box domain"/>
    <property type="match status" value="1"/>
</dbReference>
<dbReference type="EMBL" id="JARKIB010000024">
    <property type="protein sequence ID" value="KAJ7766114.1"/>
    <property type="molecule type" value="Genomic_DNA"/>
</dbReference>
<evidence type="ECO:0000313" key="2">
    <source>
        <dbReference type="EMBL" id="KAJ7766114.1"/>
    </source>
</evidence>
<dbReference type="InterPro" id="IPR001810">
    <property type="entry name" value="F-box_dom"/>
</dbReference>
<evidence type="ECO:0000313" key="3">
    <source>
        <dbReference type="Proteomes" id="UP001215598"/>
    </source>
</evidence>
<dbReference type="SUPFAM" id="SSF52047">
    <property type="entry name" value="RNI-like"/>
    <property type="match status" value="1"/>
</dbReference>
<dbReference type="Proteomes" id="UP001215598">
    <property type="component" value="Unassembled WGS sequence"/>
</dbReference>
<dbReference type="Pfam" id="PF12937">
    <property type="entry name" value="F-box-like"/>
    <property type="match status" value="1"/>
</dbReference>
<organism evidence="2 3">
    <name type="scientific">Mycena metata</name>
    <dbReference type="NCBI Taxonomy" id="1033252"/>
    <lineage>
        <taxon>Eukaryota</taxon>
        <taxon>Fungi</taxon>
        <taxon>Dikarya</taxon>
        <taxon>Basidiomycota</taxon>
        <taxon>Agaricomycotina</taxon>
        <taxon>Agaricomycetes</taxon>
        <taxon>Agaricomycetidae</taxon>
        <taxon>Agaricales</taxon>
        <taxon>Marasmiineae</taxon>
        <taxon>Mycenaceae</taxon>
        <taxon>Mycena</taxon>
    </lineage>
</organism>
<dbReference type="PANTHER" id="PTHR38926">
    <property type="entry name" value="F-BOX DOMAIN CONTAINING PROTEIN, EXPRESSED"/>
    <property type="match status" value="1"/>
</dbReference>
<accession>A0AAD7NKY3</accession>
<dbReference type="Gene3D" id="3.80.10.10">
    <property type="entry name" value="Ribonuclease Inhibitor"/>
    <property type="match status" value="1"/>
</dbReference>
<dbReference type="AlphaFoldDB" id="A0AAD7NKY3"/>